<keyword evidence="3" id="KW-1185">Reference proteome</keyword>
<dbReference type="SUPFAM" id="SSF53756">
    <property type="entry name" value="UDP-Glycosyltransferase/glycogen phosphorylase"/>
    <property type="match status" value="1"/>
</dbReference>
<proteinExistence type="predicted"/>
<protein>
    <submittedName>
        <fullName evidence="2">Glycosyltransferase involved in cell wall biosynthesis</fullName>
    </submittedName>
</protein>
<dbReference type="PANTHER" id="PTHR46401:SF2">
    <property type="entry name" value="GLYCOSYLTRANSFERASE WBBK-RELATED"/>
    <property type="match status" value="1"/>
</dbReference>
<accession>A0A839Q4U6</accession>
<dbReference type="GO" id="GO:0016757">
    <property type="term" value="F:glycosyltransferase activity"/>
    <property type="evidence" value="ECO:0007669"/>
    <property type="project" value="TreeGrafter"/>
</dbReference>
<evidence type="ECO:0000256" key="1">
    <source>
        <dbReference type="ARBA" id="ARBA00022679"/>
    </source>
</evidence>
<keyword evidence="1 2" id="KW-0808">Transferase</keyword>
<reference evidence="2 3" key="1">
    <citation type="submission" date="2020-08" db="EMBL/GenBank/DDBJ databases">
        <title>The Agave Microbiome: Exploring the role of microbial communities in plant adaptations to desert environments.</title>
        <authorList>
            <person name="Partida-Martinez L.P."/>
        </authorList>
    </citation>
    <scope>NUCLEOTIDE SEQUENCE [LARGE SCALE GENOMIC DNA]</scope>
    <source>
        <strain evidence="2 3">AT2.18</strain>
    </source>
</reference>
<dbReference type="Gene3D" id="3.40.50.2000">
    <property type="entry name" value="Glycogen Phosphorylase B"/>
    <property type="match status" value="1"/>
</dbReference>
<comment type="caution">
    <text evidence="2">The sequence shown here is derived from an EMBL/GenBank/DDBJ whole genome shotgun (WGS) entry which is preliminary data.</text>
</comment>
<dbReference type="PANTHER" id="PTHR46401">
    <property type="entry name" value="GLYCOSYLTRANSFERASE WBBK-RELATED"/>
    <property type="match status" value="1"/>
</dbReference>
<dbReference type="RefSeq" id="WP_183468829.1">
    <property type="nucleotide sequence ID" value="NZ_JACHVU010000005.1"/>
</dbReference>
<dbReference type="GO" id="GO:0009103">
    <property type="term" value="P:lipopolysaccharide biosynthetic process"/>
    <property type="evidence" value="ECO:0007669"/>
    <property type="project" value="TreeGrafter"/>
</dbReference>
<evidence type="ECO:0000313" key="2">
    <source>
        <dbReference type="EMBL" id="MBB2991278.1"/>
    </source>
</evidence>
<gene>
    <name evidence="2" type="ORF">FHR72_002762</name>
</gene>
<dbReference type="EMBL" id="JACHVU010000005">
    <property type="protein sequence ID" value="MBB2991278.1"/>
    <property type="molecule type" value="Genomic_DNA"/>
</dbReference>
<name>A0A839Q4U6_MYCIR</name>
<evidence type="ECO:0000313" key="3">
    <source>
        <dbReference type="Proteomes" id="UP000550501"/>
    </source>
</evidence>
<dbReference type="AlphaFoldDB" id="A0A839Q4U6"/>
<sequence>MRGHFQAIHLSKIWPITLATEAGVFRVENGVFTECIAAPARELPNGRALLRSLFTRKHYLFEKYNGRNWAVPDVGEFTHIIVHYPALLEFVRGKRGLTADVIFDTHNNEREYFESVAARTAGFAKPIFIRRQASISERIIKQAAANIDATVSVSESDREWVAGLCSSQTRHFVVPNNLFRYEPTTWTGRKSVLYVGSLNVNMNLQALEWFTTRVWPALKESAPEVDFIVAGRNPAVGLVSDLERKGIQVVANAPSLTGLYADAMFSVIPAASGSGGKIKVGEALAHGVPVLTTAQGLVGQPAAIRECCIVNDDPGEWVSIIREHLGREERSSKLWDAKVENALTETYFGSSIMQIAGFIGA</sequence>
<dbReference type="Proteomes" id="UP000550501">
    <property type="component" value="Unassembled WGS sequence"/>
</dbReference>
<dbReference type="Pfam" id="PF13692">
    <property type="entry name" value="Glyco_trans_1_4"/>
    <property type="match status" value="1"/>
</dbReference>
<organism evidence="2 3">
    <name type="scientific">Mycolicibacterium iranicum</name>
    <name type="common">Mycobacterium iranicum</name>
    <dbReference type="NCBI Taxonomy" id="912594"/>
    <lineage>
        <taxon>Bacteria</taxon>
        <taxon>Bacillati</taxon>
        <taxon>Actinomycetota</taxon>
        <taxon>Actinomycetes</taxon>
        <taxon>Mycobacteriales</taxon>
        <taxon>Mycobacteriaceae</taxon>
        <taxon>Mycolicibacterium</taxon>
    </lineage>
</organism>